<dbReference type="OMA" id="NPFTGWH"/>
<dbReference type="OrthoDB" id="999962at2759"/>
<dbReference type="FunCoup" id="Q6C4S4">
    <property type="interactions" value="157"/>
</dbReference>
<keyword evidence="4 7" id="KW-0812">Transmembrane</keyword>
<feature type="transmembrane region" description="Helical" evidence="7">
    <location>
        <begin position="293"/>
        <end position="311"/>
    </location>
</feature>
<evidence type="ECO:0000313" key="9">
    <source>
        <dbReference type="Proteomes" id="UP000001300"/>
    </source>
</evidence>
<dbReference type="NCBIfam" id="TIGR00803">
    <property type="entry name" value="nst"/>
    <property type="match status" value="1"/>
</dbReference>
<dbReference type="PANTHER" id="PTHR10778">
    <property type="entry name" value="SOLUTE CARRIER FAMILY 35 MEMBER B"/>
    <property type="match status" value="1"/>
</dbReference>
<keyword evidence="6 7" id="KW-0472">Membrane</keyword>
<sequence>MEWVGIATLIFGGCCSNVFTLEAIVKDIPDSGSLITFVQFLFVSIEGLFHFVDFSQPFFLKPSKAPYSRWTVSVLLFFLVSVINNYVWKLHISVPLHIIFRSGGTVITMLLGVIKGKKYTRGQVLSVAILTVGVILATFSQAPNKDSKQKATTTQFVLGIVLLLVAAILSSFQGLFSEVTYSKYGGNWRESLFYTHFLSLPLFAPLASDIIRQFGSVWGAHPRLHFETLGYDLHVSRAFMWLMLNATTQYLCIRGVNKLSGATSALTVGIVLNVRKFVSLLLSVVLFGNSLSSLTILGTVLLFIGAGLYSFEGRKAAERAKLAKADKDK</sequence>
<gene>
    <name evidence="8" type="ORF">YALI0_E24123g</name>
</gene>
<comment type="subcellular location">
    <subcellularLocation>
        <location evidence="1">Endomembrane system</location>
        <topology evidence="1">Multi-pass membrane protein</topology>
    </subcellularLocation>
</comment>
<evidence type="ECO:0000256" key="1">
    <source>
        <dbReference type="ARBA" id="ARBA00004127"/>
    </source>
</evidence>
<dbReference type="GO" id="GO:1990569">
    <property type="term" value="P:UDP-N-acetylglucosamine transmembrane transport"/>
    <property type="evidence" value="ECO:0000318"/>
    <property type="project" value="GO_Central"/>
</dbReference>
<feature type="transmembrane region" description="Helical" evidence="7">
    <location>
        <begin position="67"/>
        <end position="88"/>
    </location>
</feature>
<dbReference type="GO" id="GO:0005462">
    <property type="term" value="F:UDP-N-acetylglucosamine transmembrane transporter activity"/>
    <property type="evidence" value="ECO:0000318"/>
    <property type="project" value="GO_Central"/>
</dbReference>
<accession>Q6C4S4</accession>
<organism evidence="8 9">
    <name type="scientific">Yarrowia lipolytica (strain CLIB 122 / E 150)</name>
    <name type="common">Yeast</name>
    <name type="synonym">Candida lipolytica</name>
    <dbReference type="NCBI Taxonomy" id="284591"/>
    <lineage>
        <taxon>Eukaryota</taxon>
        <taxon>Fungi</taxon>
        <taxon>Dikarya</taxon>
        <taxon>Ascomycota</taxon>
        <taxon>Saccharomycotina</taxon>
        <taxon>Dipodascomycetes</taxon>
        <taxon>Dipodascales</taxon>
        <taxon>Dipodascales incertae sedis</taxon>
        <taxon>Yarrowia</taxon>
    </lineage>
</organism>
<dbReference type="STRING" id="284591.Q6C4S4"/>
<feature type="transmembrane region" description="Helical" evidence="7">
    <location>
        <begin position="124"/>
        <end position="142"/>
    </location>
</feature>
<evidence type="ECO:0000313" key="8">
    <source>
        <dbReference type="EMBL" id="CAG79937.1"/>
    </source>
</evidence>
<dbReference type="GO" id="GO:0000139">
    <property type="term" value="C:Golgi membrane"/>
    <property type="evidence" value="ECO:0000318"/>
    <property type="project" value="GO_Central"/>
</dbReference>
<dbReference type="AlphaFoldDB" id="Q6C4S4"/>
<protein>
    <submittedName>
        <fullName evidence="8">YALI0E24123p</fullName>
    </submittedName>
</protein>
<evidence type="ECO:0000256" key="2">
    <source>
        <dbReference type="ARBA" id="ARBA00022448"/>
    </source>
</evidence>
<feature type="transmembrane region" description="Helical" evidence="7">
    <location>
        <begin position="154"/>
        <end position="172"/>
    </location>
</feature>
<proteinExistence type="predicted"/>
<keyword evidence="5 7" id="KW-1133">Transmembrane helix</keyword>
<dbReference type="InterPro" id="IPR013657">
    <property type="entry name" value="SCL35B1-4/HUT1"/>
</dbReference>
<dbReference type="EMBL" id="CR382131">
    <property type="protein sequence ID" value="CAG79937.1"/>
    <property type="molecule type" value="Genomic_DNA"/>
</dbReference>
<evidence type="ECO:0000256" key="6">
    <source>
        <dbReference type="ARBA" id="ARBA00023136"/>
    </source>
</evidence>
<dbReference type="KEGG" id="yli:2912699"/>
<dbReference type="Pfam" id="PF08449">
    <property type="entry name" value="UAA"/>
    <property type="match status" value="1"/>
</dbReference>
<dbReference type="InParanoid" id="Q6C4S4"/>
<dbReference type="GO" id="GO:0005789">
    <property type="term" value="C:endoplasmic reticulum membrane"/>
    <property type="evidence" value="ECO:0000318"/>
    <property type="project" value="GO_Central"/>
</dbReference>
<keyword evidence="3" id="KW-0762">Sugar transport</keyword>
<keyword evidence="2" id="KW-0813">Transport</keyword>
<feature type="transmembrane region" description="Helical" evidence="7">
    <location>
        <begin position="33"/>
        <end position="55"/>
    </location>
</feature>
<dbReference type="Proteomes" id="UP000001300">
    <property type="component" value="Chromosome E"/>
</dbReference>
<reference evidence="8 9" key="1">
    <citation type="journal article" date="2004" name="Nature">
        <title>Genome evolution in yeasts.</title>
        <authorList>
            <consortium name="Genolevures"/>
            <person name="Dujon B."/>
            <person name="Sherman D."/>
            <person name="Fischer G."/>
            <person name="Durrens P."/>
            <person name="Casaregola S."/>
            <person name="Lafontaine I."/>
            <person name="de Montigny J."/>
            <person name="Marck C."/>
            <person name="Neuveglise C."/>
            <person name="Talla E."/>
            <person name="Goffard N."/>
            <person name="Frangeul L."/>
            <person name="Aigle M."/>
            <person name="Anthouard V."/>
            <person name="Babour A."/>
            <person name="Barbe V."/>
            <person name="Barnay S."/>
            <person name="Blanchin S."/>
            <person name="Beckerich J.M."/>
            <person name="Beyne E."/>
            <person name="Bleykasten C."/>
            <person name="Boisrame A."/>
            <person name="Boyer J."/>
            <person name="Cattolico L."/>
            <person name="Confanioleri F."/>
            <person name="de Daruvar A."/>
            <person name="Despons L."/>
            <person name="Fabre E."/>
            <person name="Fairhead C."/>
            <person name="Ferry-Dumazet H."/>
            <person name="Groppi A."/>
            <person name="Hantraye F."/>
            <person name="Hennequin C."/>
            <person name="Jauniaux N."/>
            <person name="Joyet P."/>
            <person name="Kachouri R."/>
            <person name="Kerrest A."/>
            <person name="Koszul R."/>
            <person name="Lemaire M."/>
            <person name="Lesur I."/>
            <person name="Ma L."/>
            <person name="Muller H."/>
            <person name="Nicaud J.M."/>
            <person name="Nikolski M."/>
            <person name="Oztas S."/>
            <person name="Ozier-Kalogeropoulos O."/>
            <person name="Pellenz S."/>
            <person name="Potier S."/>
            <person name="Richard G.F."/>
            <person name="Straub M.L."/>
            <person name="Suleau A."/>
            <person name="Swennene D."/>
            <person name="Tekaia F."/>
            <person name="Wesolowski-Louvel M."/>
            <person name="Westhof E."/>
            <person name="Wirth B."/>
            <person name="Zeniou-Meyer M."/>
            <person name="Zivanovic I."/>
            <person name="Bolotin-Fukuhara M."/>
            <person name="Thierry A."/>
            <person name="Bouchier C."/>
            <person name="Caudron B."/>
            <person name="Scarpelli C."/>
            <person name="Gaillardin C."/>
            <person name="Weissenbach J."/>
            <person name="Wincker P."/>
            <person name="Souciet J.L."/>
        </authorList>
    </citation>
    <scope>NUCLEOTIDE SEQUENCE [LARGE SCALE GENOMIC DNA]</scope>
    <source>
        <strain evidence="9">CLIB 122 / E 150</strain>
    </source>
</reference>
<feature type="transmembrane region" description="Helical" evidence="7">
    <location>
        <begin position="94"/>
        <end position="112"/>
    </location>
</feature>
<dbReference type="VEuPathDB" id="FungiDB:YALI0_E24123g"/>
<evidence type="ECO:0000256" key="3">
    <source>
        <dbReference type="ARBA" id="ARBA00022597"/>
    </source>
</evidence>
<dbReference type="GO" id="GO:0005464">
    <property type="term" value="F:UDP-xylose transmembrane transporter activity"/>
    <property type="evidence" value="ECO:0000318"/>
    <property type="project" value="GO_Central"/>
</dbReference>
<name>Q6C4S4_YARLI</name>
<evidence type="ECO:0000256" key="5">
    <source>
        <dbReference type="ARBA" id="ARBA00022989"/>
    </source>
</evidence>
<evidence type="ECO:0000256" key="4">
    <source>
        <dbReference type="ARBA" id="ARBA00022692"/>
    </source>
</evidence>
<evidence type="ECO:0000256" key="7">
    <source>
        <dbReference type="SAM" id="Phobius"/>
    </source>
</evidence>
<dbReference type="SUPFAM" id="SSF103481">
    <property type="entry name" value="Multidrug resistance efflux transporter EmrE"/>
    <property type="match status" value="1"/>
</dbReference>
<dbReference type="InterPro" id="IPR037185">
    <property type="entry name" value="EmrE-like"/>
</dbReference>
<keyword evidence="9" id="KW-1185">Reference proteome</keyword>
<dbReference type="PANTHER" id="PTHR10778:SF4">
    <property type="entry name" value="NUCLEOTIDE SUGAR TRANSPORTER SLC35B4"/>
    <property type="match status" value="1"/>
</dbReference>
<dbReference type="HOGENOM" id="CLU_033007_1_1_1"/>